<evidence type="ECO:0000313" key="6">
    <source>
        <dbReference type="EMBL" id="VVP56413.1"/>
    </source>
</evidence>
<keyword evidence="2" id="KW-0805">Transcription regulation</keyword>
<dbReference type="Gene3D" id="3.40.190.290">
    <property type="match status" value="1"/>
</dbReference>
<dbReference type="Pfam" id="PF00126">
    <property type="entry name" value="HTH_1"/>
    <property type="match status" value="1"/>
</dbReference>
<dbReference type="InterPro" id="IPR000847">
    <property type="entry name" value="LysR_HTH_N"/>
</dbReference>
<organism evidence="6 7">
    <name type="scientific">Pseudomonas fluorescens</name>
    <dbReference type="NCBI Taxonomy" id="294"/>
    <lineage>
        <taxon>Bacteria</taxon>
        <taxon>Pseudomonadati</taxon>
        <taxon>Pseudomonadota</taxon>
        <taxon>Gammaproteobacteria</taxon>
        <taxon>Pseudomonadales</taxon>
        <taxon>Pseudomonadaceae</taxon>
        <taxon>Pseudomonas</taxon>
    </lineage>
</organism>
<dbReference type="CDD" id="cd08427">
    <property type="entry name" value="PBP2_LTTR_like_2"/>
    <property type="match status" value="1"/>
</dbReference>
<evidence type="ECO:0000313" key="7">
    <source>
        <dbReference type="Proteomes" id="UP000377224"/>
    </source>
</evidence>
<keyword evidence="3" id="KW-0238">DNA-binding</keyword>
<evidence type="ECO:0000256" key="3">
    <source>
        <dbReference type="ARBA" id="ARBA00023125"/>
    </source>
</evidence>
<evidence type="ECO:0000256" key="2">
    <source>
        <dbReference type="ARBA" id="ARBA00023015"/>
    </source>
</evidence>
<proteinExistence type="inferred from homology"/>
<evidence type="ECO:0000259" key="5">
    <source>
        <dbReference type="PROSITE" id="PS50931"/>
    </source>
</evidence>
<dbReference type="InterPro" id="IPR005119">
    <property type="entry name" value="LysR_subst-bd"/>
</dbReference>
<accession>A0A5E7QBY9</accession>
<dbReference type="Proteomes" id="UP000377224">
    <property type="component" value="Unassembled WGS sequence"/>
</dbReference>
<dbReference type="GO" id="GO:0005829">
    <property type="term" value="C:cytosol"/>
    <property type="evidence" value="ECO:0007669"/>
    <property type="project" value="TreeGrafter"/>
</dbReference>
<reference evidence="6 7" key="1">
    <citation type="submission" date="2019-09" db="EMBL/GenBank/DDBJ databases">
        <authorList>
            <person name="Chandra G."/>
            <person name="Truman W A."/>
        </authorList>
    </citation>
    <scope>NUCLEOTIDE SEQUENCE [LARGE SCALE GENOMIC DNA]</scope>
    <source>
        <strain evidence="6">PS896</strain>
    </source>
</reference>
<dbReference type="InterPro" id="IPR036388">
    <property type="entry name" value="WH-like_DNA-bd_sf"/>
</dbReference>
<comment type="similarity">
    <text evidence="1">Belongs to the LysR transcriptional regulatory family.</text>
</comment>
<sequence>MIKELKTLIAVAREGTFAAAGNKIGLTQAAVSAQIQRLEAELGFEIFDRKGRSAHLNKMGHQILLQAQELLRLYENLGSTTMGQPPSVLVNIGAIASVQRSYLPDALAKFHQHCPQCRTRVVPGLSMEMVNLVDAGEIDMAVIIRPPFSLQSDLRWTTLTLEPYRLIVPRDVPGEDWSELLSSQPFIRYDRSSFGGRQVDRFLRQMHFTLHEVCELDELEAIVKLVENAVGVALVPQTTPEPQWPAGVRALDLGAHTFHRDIGLVHRSRRSMTEPVRKMADLISEQVKAASSSNTTLIANDQIRIGEP</sequence>
<dbReference type="SUPFAM" id="SSF53850">
    <property type="entry name" value="Periplasmic binding protein-like II"/>
    <property type="match status" value="1"/>
</dbReference>
<dbReference type="Pfam" id="PF03466">
    <property type="entry name" value="LysR_substrate"/>
    <property type="match status" value="1"/>
</dbReference>
<dbReference type="GO" id="GO:0003700">
    <property type="term" value="F:DNA-binding transcription factor activity"/>
    <property type="evidence" value="ECO:0007669"/>
    <property type="project" value="InterPro"/>
</dbReference>
<keyword evidence="4" id="KW-0804">Transcription</keyword>
<name>A0A5E7QBY9_PSEFL</name>
<feature type="domain" description="HTH lysR-type" evidence="5">
    <location>
        <begin position="1"/>
        <end position="57"/>
    </location>
</feature>
<dbReference type="PANTHER" id="PTHR30419">
    <property type="entry name" value="HTH-TYPE TRANSCRIPTIONAL REGULATOR YBHD"/>
    <property type="match status" value="1"/>
</dbReference>
<gene>
    <name evidence="6" type="primary">hdfR_7</name>
    <name evidence="6" type="ORF">PS896_05733</name>
</gene>
<dbReference type="GO" id="GO:0003677">
    <property type="term" value="F:DNA binding"/>
    <property type="evidence" value="ECO:0007669"/>
    <property type="project" value="UniProtKB-KW"/>
</dbReference>
<dbReference type="PROSITE" id="PS50931">
    <property type="entry name" value="HTH_LYSR"/>
    <property type="match status" value="1"/>
</dbReference>
<dbReference type="PANTHER" id="PTHR30419:SF8">
    <property type="entry name" value="NITROGEN ASSIMILATION TRANSCRIPTIONAL ACTIVATOR-RELATED"/>
    <property type="match status" value="1"/>
</dbReference>
<dbReference type="RefSeq" id="WP_122854428.1">
    <property type="nucleotide sequence ID" value="NZ_CABVIN010000014.1"/>
</dbReference>
<dbReference type="SUPFAM" id="SSF46785">
    <property type="entry name" value="Winged helix' DNA-binding domain"/>
    <property type="match status" value="1"/>
</dbReference>
<dbReference type="EMBL" id="CABVIN010000014">
    <property type="protein sequence ID" value="VVP56413.1"/>
    <property type="molecule type" value="Genomic_DNA"/>
</dbReference>
<dbReference type="FunFam" id="1.10.10.10:FF:000001">
    <property type="entry name" value="LysR family transcriptional regulator"/>
    <property type="match status" value="1"/>
</dbReference>
<protein>
    <submittedName>
        <fullName evidence="6">HTH-type transcriptional regulator HdfR</fullName>
    </submittedName>
</protein>
<evidence type="ECO:0000256" key="4">
    <source>
        <dbReference type="ARBA" id="ARBA00023163"/>
    </source>
</evidence>
<dbReference type="InterPro" id="IPR050950">
    <property type="entry name" value="HTH-type_LysR_regulators"/>
</dbReference>
<dbReference type="PRINTS" id="PR00039">
    <property type="entry name" value="HTHLYSR"/>
</dbReference>
<dbReference type="InterPro" id="IPR036390">
    <property type="entry name" value="WH_DNA-bd_sf"/>
</dbReference>
<dbReference type="AlphaFoldDB" id="A0A5E7QBY9"/>
<evidence type="ECO:0000256" key="1">
    <source>
        <dbReference type="ARBA" id="ARBA00009437"/>
    </source>
</evidence>
<dbReference type="Gene3D" id="1.10.10.10">
    <property type="entry name" value="Winged helix-like DNA-binding domain superfamily/Winged helix DNA-binding domain"/>
    <property type="match status" value="1"/>
</dbReference>